<organism evidence="2 3">
    <name type="scientific">Ciceribacter selenitireducens ATCC BAA-1503</name>
    <dbReference type="NCBI Taxonomy" id="1336235"/>
    <lineage>
        <taxon>Bacteria</taxon>
        <taxon>Pseudomonadati</taxon>
        <taxon>Pseudomonadota</taxon>
        <taxon>Alphaproteobacteria</taxon>
        <taxon>Hyphomicrobiales</taxon>
        <taxon>Rhizobiaceae</taxon>
        <taxon>Ciceribacter</taxon>
    </lineage>
</organism>
<dbReference type="STRING" id="1336235.GCA_000518785_02374"/>
<proteinExistence type="predicted"/>
<evidence type="ECO:0000313" key="2">
    <source>
        <dbReference type="EMBL" id="SSC67103.1"/>
    </source>
</evidence>
<sequence>MKIAALSWNGNNIGDDIQSVAVMQHLPPVDVFLNRDHLNSYDGPEALLVTNGWFLSKLDNWPPSPSIKPIFFGFHVQKHAKPTIARHVDYLKKHEPIGCRDQGTVDFIRSLGVEAYLSLCNTLTFNAPAERDPDSIYLVEANRDQLSPKLFKKGMTVKTVSHRFIDVSADTRLQYAKEIVETYGKKAALVVTTRIHCAMPCIAMGIPVIFVGPKSYRTQIVEEVGLKRHNTWHPLKHPFTRRIEAWPQPLDIAETKKRVTADIKSRIAAALAKA</sequence>
<accession>A0A376AI46</accession>
<reference evidence="3" key="1">
    <citation type="submission" date="2018-07" db="EMBL/GenBank/DDBJ databases">
        <authorList>
            <person name="Peiro R."/>
            <person name="Begona"/>
            <person name="Cbmso G."/>
            <person name="Lopez M."/>
            <person name="Gonzalez S."/>
        </authorList>
    </citation>
    <scope>NUCLEOTIDE SEQUENCE [LARGE SCALE GENOMIC DNA]</scope>
</reference>
<evidence type="ECO:0000313" key="3">
    <source>
        <dbReference type="Proteomes" id="UP000254764"/>
    </source>
</evidence>
<dbReference type="InterPro" id="IPR007345">
    <property type="entry name" value="Polysacch_pyruvyl_Trfase"/>
</dbReference>
<keyword evidence="3" id="KW-1185">Reference proteome</keyword>
<dbReference type="EMBL" id="UEYP01000003">
    <property type="protein sequence ID" value="SSC67103.1"/>
    <property type="molecule type" value="Genomic_DNA"/>
</dbReference>
<protein>
    <recommendedName>
        <fullName evidence="1">Polysaccharide pyruvyl transferase domain-containing protein</fullName>
    </recommendedName>
</protein>
<gene>
    <name evidence="2" type="ORF">RHIZ70_2811</name>
</gene>
<feature type="domain" description="Polysaccharide pyruvyl transferase" evidence="1">
    <location>
        <begin position="12"/>
        <end position="214"/>
    </location>
</feature>
<dbReference type="RefSeq" id="WP_181903968.1">
    <property type="nucleotide sequence ID" value="NZ_UEYP01000003.1"/>
</dbReference>
<dbReference type="Proteomes" id="UP000254764">
    <property type="component" value="Unassembled WGS sequence"/>
</dbReference>
<dbReference type="Pfam" id="PF04230">
    <property type="entry name" value="PS_pyruv_trans"/>
    <property type="match status" value="1"/>
</dbReference>
<evidence type="ECO:0000259" key="1">
    <source>
        <dbReference type="Pfam" id="PF04230"/>
    </source>
</evidence>
<dbReference type="AlphaFoldDB" id="A0A376AI46"/>
<name>A0A376AI46_9HYPH</name>